<dbReference type="AlphaFoldDB" id="A0A5C6SJ21"/>
<evidence type="ECO:0000313" key="2">
    <source>
        <dbReference type="EMBL" id="TXB97868.1"/>
    </source>
</evidence>
<proteinExistence type="predicted"/>
<protein>
    <recommendedName>
        <fullName evidence="1">F-box domain-containing protein</fullName>
    </recommendedName>
</protein>
<dbReference type="Gene3D" id="3.80.10.10">
    <property type="entry name" value="Ribonuclease Inhibitor"/>
    <property type="match status" value="1"/>
</dbReference>
<dbReference type="SUPFAM" id="SSF52047">
    <property type="entry name" value="RNI-like"/>
    <property type="match status" value="1"/>
</dbReference>
<dbReference type="InterPro" id="IPR032675">
    <property type="entry name" value="LRR_dom_sf"/>
</dbReference>
<dbReference type="EMBL" id="VMNF01000013">
    <property type="protein sequence ID" value="TXB97868.1"/>
    <property type="molecule type" value="Genomic_DNA"/>
</dbReference>
<feature type="domain" description="F-box" evidence="1">
    <location>
        <begin position="1"/>
        <end position="43"/>
    </location>
</feature>
<dbReference type="PROSITE" id="PS50181">
    <property type="entry name" value="FBOX"/>
    <property type="match status" value="1"/>
</dbReference>
<comment type="caution">
    <text evidence="2">The sequence shown here is derived from an EMBL/GenBank/DDBJ whole genome shotgun (WGS) entry which is preliminary data.</text>
</comment>
<organism evidence="2 3">
    <name type="scientific">Fusarium oxysporum f. sp. cubense</name>
    <dbReference type="NCBI Taxonomy" id="61366"/>
    <lineage>
        <taxon>Eukaryota</taxon>
        <taxon>Fungi</taxon>
        <taxon>Dikarya</taxon>
        <taxon>Ascomycota</taxon>
        <taxon>Pezizomycotina</taxon>
        <taxon>Sordariomycetes</taxon>
        <taxon>Hypocreomycetidae</taxon>
        <taxon>Hypocreales</taxon>
        <taxon>Nectriaceae</taxon>
        <taxon>Fusarium</taxon>
        <taxon>Fusarium oxysporum species complex</taxon>
    </lineage>
</organism>
<gene>
    <name evidence="2" type="ORF">FocTR4_00017092</name>
</gene>
<dbReference type="Proteomes" id="UP000321331">
    <property type="component" value="Unassembled WGS sequence"/>
</dbReference>
<name>A0A5C6SJ21_FUSOC</name>
<reference evidence="2 3" key="1">
    <citation type="submission" date="2019-07" db="EMBL/GenBank/DDBJ databases">
        <title>The First High-Quality Draft Genome Sequence of the Causal Agent of the Current Panama Disease Epidemic.</title>
        <authorList>
            <person name="Warmington R.J."/>
            <person name="Kay W."/>
            <person name="Jeffries A."/>
            <person name="Bebber D."/>
            <person name="Moore K."/>
            <person name="Studholme D.J."/>
        </authorList>
    </citation>
    <scope>NUCLEOTIDE SEQUENCE [LARGE SCALE GENOMIC DNA]</scope>
    <source>
        <strain evidence="2 3">TR4</strain>
    </source>
</reference>
<sequence length="437" mass="50066">MDSLPPKVYWMLIDYLSVSDLHSLVSCSRSIHKKAKPMLYRVLRLDFDNGNVRPQTLLLLRTLMHSPELMKFVRSVEFLNTGSSIWTQGHSQLLSLILVRMNLRPERVTAFSTTSSWVPLNTYFGGLNSITYAGAVSATQLEWLRWHLSNCKQISHLHIRLSKRGSNYHLPLLRTAGLDCLSELCLENCTVEHFVPEESWRLRWLDLRYCSGTETFMHRLLSGHQLQLLKVLRLSGRLSRRTFLSLLVSLEENRRLEELSLRLESLPQLVGQEGYGRSLAPSKLGDSCQRLRSRILGHLETHGPRLRSATIDIRQDIDFCMPSMLFTVQDIARIIKSCPSVEFLGLPIDFHDLFSNQARSINYPVKLQALHLRGEYGAFIEMAKNTTTLVNLFQAPPTFQIFVGYGKMLKTIHIPSSGYPLYSRVTKSQTTNYCLDL</sequence>
<dbReference type="InterPro" id="IPR001810">
    <property type="entry name" value="F-box_dom"/>
</dbReference>
<accession>A0A5C6SJ21</accession>
<evidence type="ECO:0000259" key="1">
    <source>
        <dbReference type="PROSITE" id="PS50181"/>
    </source>
</evidence>
<evidence type="ECO:0000313" key="3">
    <source>
        <dbReference type="Proteomes" id="UP000321331"/>
    </source>
</evidence>